<keyword evidence="1" id="KW-0472">Membrane</keyword>
<reference evidence="2 3" key="1">
    <citation type="submission" date="2023-01" db="EMBL/GenBank/DDBJ databases">
        <title>Sporosarcina sp. nov., isolated from Korean tranditional fermented seafood 'Jeotgal'.</title>
        <authorList>
            <person name="Yang A.-I."/>
        </authorList>
    </citation>
    <scope>NUCLEOTIDE SEQUENCE [LARGE SCALE GENOMIC DNA]</scope>
    <source>
        <strain evidence="2 3">B2O-1</strain>
    </source>
</reference>
<evidence type="ECO:0000313" key="3">
    <source>
        <dbReference type="Proteomes" id="UP001303532"/>
    </source>
</evidence>
<keyword evidence="1" id="KW-0812">Transmembrane</keyword>
<name>A0ABZ0KUL2_9BACL</name>
<feature type="transmembrane region" description="Helical" evidence="1">
    <location>
        <begin position="56"/>
        <end position="75"/>
    </location>
</feature>
<gene>
    <name evidence="2" type="ORF">PGH26_13080</name>
</gene>
<feature type="transmembrane region" description="Helical" evidence="1">
    <location>
        <begin position="87"/>
        <end position="110"/>
    </location>
</feature>
<feature type="transmembrane region" description="Helical" evidence="1">
    <location>
        <begin position="27"/>
        <end position="44"/>
    </location>
</feature>
<feature type="transmembrane region" description="Helical" evidence="1">
    <location>
        <begin position="131"/>
        <end position="152"/>
    </location>
</feature>
<evidence type="ECO:0000256" key="1">
    <source>
        <dbReference type="SAM" id="Phobius"/>
    </source>
</evidence>
<dbReference type="Proteomes" id="UP001303532">
    <property type="component" value="Chromosome"/>
</dbReference>
<proteinExistence type="predicted"/>
<evidence type="ECO:0000313" key="2">
    <source>
        <dbReference type="EMBL" id="WOV83798.1"/>
    </source>
</evidence>
<keyword evidence="1" id="KW-1133">Transmembrane helix</keyword>
<protein>
    <submittedName>
        <fullName evidence="2">Uncharacterized protein</fullName>
    </submittedName>
</protein>
<sequence length="181" mass="19578">MNLFILGVFLVFIKTNLQLLDTGVCFYVSNAAGYLLIYAGIRQLREEFQALRRLAPYVLVMVLHSVGFAVLNGTGHSIQTISLSGSWAAILAVSLALLAVAGMGMIFYILHEVITAVRSDDSSAFPEVGSLEKMPVMLFILLLMNCVLFFAAPSAASILMIILLGAEVMFIASISAKVRTI</sequence>
<accession>A0ABZ0KUL2</accession>
<organism evidence="2 3">
    <name type="scientific">Sporosarcina jeotgali</name>
    <dbReference type="NCBI Taxonomy" id="3020056"/>
    <lineage>
        <taxon>Bacteria</taxon>
        <taxon>Bacillati</taxon>
        <taxon>Bacillota</taxon>
        <taxon>Bacilli</taxon>
        <taxon>Bacillales</taxon>
        <taxon>Caryophanaceae</taxon>
        <taxon>Sporosarcina</taxon>
    </lineage>
</organism>
<dbReference type="EMBL" id="CP116341">
    <property type="protein sequence ID" value="WOV83798.1"/>
    <property type="molecule type" value="Genomic_DNA"/>
</dbReference>
<dbReference type="RefSeq" id="WP_323691484.1">
    <property type="nucleotide sequence ID" value="NZ_CP116341.1"/>
</dbReference>
<keyword evidence="3" id="KW-1185">Reference proteome</keyword>